<dbReference type="Proteomes" id="UP001257909">
    <property type="component" value="Unassembled WGS sequence"/>
</dbReference>
<organism evidence="2 3">
    <name type="scientific">Rheinheimera soli</name>
    <dbReference type="NCBI Taxonomy" id="443616"/>
    <lineage>
        <taxon>Bacteria</taxon>
        <taxon>Pseudomonadati</taxon>
        <taxon>Pseudomonadota</taxon>
        <taxon>Gammaproteobacteria</taxon>
        <taxon>Chromatiales</taxon>
        <taxon>Chromatiaceae</taxon>
        <taxon>Rheinheimera</taxon>
    </lineage>
</organism>
<protein>
    <submittedName>
        <fullName evidence="2">MSHA biogenesis protein MshO</fullName>
    </submittedName>
</protein>
<reference evidence="2 3" key="1">
    <citation type="submission" date="2023-07" db="EMBL/GenBank/DDBJ databases">
        <title>Sorghum-associated microbial communities from plants grown in Nebraska, USA.</title>
        <authorList>
            <person name="Schachtman D."/>
        </authorList>
    </citation>
    <scope>NUCLEOTIDE SEQUENCE [LARGE SCALE GENOMIC DNA]</scope>
    <source>
        <strain evidence="2 3">4138</strain>
    </source>
</reference>
<name>A0ABU1W2G0_9GAMM</name>
<feature type="transmembrane region" description="Helical" evidence="1">
    <location>
        <begin position="12"/>
        <end position="36"/>
    </location>
</feature>
<dbReference type="NCBIfam" id="TIGR02532">
    <property type="entry name" value="IV_pilin_GFxxxE"/>
    <property type="match status" value="1"/>
</dbReference>
<dbReference type="Pfam" id="PF07963">
    <property type="entry name" value="N_methyl"/>
    <property type="match status" value="1"/>
</dbReference>
<dbReference type="Gene3D" id="3.30.700.10">
    <property type="entry name" value="Glycoprotein, Type 4 Pilin"/>
    <property type="match status" value="1"/>
</dbReference>
<evidence type="ECO:0000256" key="1">
    <source>
        <dbReference type="SAM" id="Phobius"/>
    </source>
</evidence>
<sequence>MRTGNRKSSGFTLVELILVIVVLGILATATTSYLGLGARMYAEASDRDQLLSQSRFALERLTRELRNALPNSVRLHDANNGSQCIEFVPVVVAARYTTIPTLTQPGNSIPLFSMATEWVRLSAEEAGYIAESKTFRVYIYATDRSQIYPAAHSNPGRFHSLNSADLYNIVGVSAPFAVTLNLSGNVSFSNSSPSNRLYLADQPVSYCITVLNQLLRYEGYGYSTSGPTFDTNDGVLMAKNLNTLQSSFVIEEPVLSRNSVVHVVLAFESGFSDDLFFNQEVHIPNVP</sequence>
<dbReference type="InterPro" id="IPR012902">
    <property type="entry name" value="N_methyl_site"/>
</dbReference>
<dbReference type="SUPFAM" id="SSF54523">
    <property type="entry name" value="Pili subunits"/>
    <property type="match status" value="1"/>
</dbReference>
<dbReference type="InterPro" id="IPR045584">
    <property type="entry name" value="Pilin-like"/>
</dbReference>
<keyword evidence="1" id="KW-0472">Membrane</keyword>
<evidence type="ECO:0000313" key="3">
    <source>
        <dbReference type="Proteomes" id="UP001257909"/>
    </source>
</evidence>
<comment type="caution">
    <text evidence="2">The sequence shown here is derived from an EMBL/GenBank/DDBJ whole genome shotgun (WGS) entry which is preliminary data.</text>
</comment>
<dbReference type="RefSeq" id="WP_310280028.1">
    <property type="nucleotide sequence ID" value="NZ_JAVDWR010000012.1"/>
</dbReference>
<gene>
    <name evidence="2" type="ORF">J2W69_003074</name>
</gene>
<accession>A0ABU1W2G0</accession>
<keyword evidence="1" id="KW-1133">Transmembrane helix</keyword>
<evidence type="ECO:0000313" key="2">
    <source>
        <dbReference type="EMBL" id="MDR7122117.1"/>
    </source>
</evidence>
<proteinExistence type="predicted"/>
<keyword evidence="1" id="KW-0812">Transmembrane</keyword>
<dbReference type="EMBL" id="JAVDWR010000012">
    <property type="protein sequence ID" value="MDR7122117.1"/>
    <property type="molecule type" value="Genomic_DNA"/>
</dbReference>
<keyword evidence="3" id="KW-1185">Reference proteome</keyword>
<dbReference type="PROSITE" id="PS00409">
    <property type="entry name" value="PROKAR_NTER_METHYL"/>
    <property type="match status" value="1"/>
</dbReference>